<evidence type="ECO:0000259" key="1">
    <source>
        <dbReference type="Pfam" id="PF01548"/>
    </source>
</evidence>
<name>A0A418YMG6_9SPHN</name>
<comment type="caution">
    <text evidence="3">The sequence shown here is derived from an EMBL/GenBank/DDBJ whole genome shotgun (WGS) entry which is preliminary data.</text>
</comment>
<dbReference type="Pfam" id="PF02371">
    <property type="entry name" value="Transposase_20"/>
    <property type="match status" value="1"/>
</dbReference>
<feature type="domain" description="Transposase IS116/IS110/IS902 C-terminal" evidence="2">
    <location>
        <begin position="213"/>
        <end position="294"/>
    </location>
</feature>
<dbReference type="GO" id="GO:0006313">
    <property type="term" value="P:DNA transposition"/>
    <property type="evidence" value="ECO:0007669"/>
    <property type="project" value="InterPro"/>
</dbReference>
<dbReference type="PANTHER" id="PTHR33055:SF3">
    <property type="entry name" value="PUTATIVE TRANSPOSASE FOR IS117-RELATED"/>
    <property type="match status" value="1"/>
</dbReference>
<dbReference type="NCBIfam" id="NF033542">
    <property type="entry name" value="transpos_IS110"/>
    <property type="match status" value="1"/>
</dbReference>
<dbReference type="Pfam" id="PF01548">
    <property type="entry name" value="DEDD_Tnp_IS110"/>
    <property type="match status" value="1"/>
</dbReference>
<dbReference type="InterPro" id="IPR002525">
    <property type="entry name" value="Transp_IS110-like_N"/>
</dbReference>
<evidence type="ECO:0000313" key="3">
    <source>
        <dbReference type="EMBL" id="RJG52346.1"/>
    </source>
</evidence>
<dbReference type="PANTHER" id="PTHR33055">
    <property type="entry name" value="TRANSPOSASE FOR INSERTION SEQUENCE ELEMENT IS1111A"/>
    <property type="match status" value="1"/>
</dbReference>
<dbReference type="OrthoDB" id="7410629at2"/>
<dbReference type="RefSeq" id="WP_119749677.1">
    <property type="nucleotide sequence ID" value="NZ_QVRA01000028.1"/>
</dbReference>
<sequence>MAIYAGLDVSDKTTHVCVVSDDGAIQKRDVVASDPVVLAKWLGKHCPDLVRVVLETGPLSTFLYHGLTERGIPVECICARHAKGVLAARVNKSDVHDAEGLAQLARTGWFKRVHMKASATHIDRAALRIRAQLITTRVAMGNQLRGLLKLFGLRLGAARTPGKRRERLSALYQQRPDLEPLFAPLVASIEVIEEQLRASNRLLESRAAEDAVCSRLMSVPGVGPITALTFAASIEDPRRFARSEDVGAYAGLVPRRSQSGERDVRGNISKAGDPMLRRSLYEAANIMLCRVQRPFALQQWGQRIAESKGNKRARIAVARKLAVLLHSLWLNETEFRWA</sequence>
<dbReference type="AlphaFoldDB" id="A0A418YMG6"/>
<dbReference type="GO" id="GO:0003677">
    <property type="term" value="F:DNA binding"/>
    <property type="evidence" value="ECO:0007669"/>
    <property type="project" value="InterPro"/>
</dbReference>
<organism evidence="3 4">
    <name type="scientific">Sphingobium terrigena</name>
    <dbReference type="NCBI Taxonomy" id="2304063"/>
    <lineage>
        <taxon>Bacteria</taxon>
        <taxon>Pseudomonadati</taxon>
        <taxon>Pseudomonadota</taxon>
        <taxon>Alphaproteobacteria</taxon>
        <taxon>Sphingomonadales</taxon>
        <taxon>Sphingomonadaceae</taxon>
        <taxon>Sphingobium</taxon>
    </lineage>
</organism>
<keyword evidence="4" id="KW-1185">Reference proteome</keyword>
<dbReference type="GO" id="GO:0004803">
    <property type="term" value="F:transposase activity"/>
    <property type="evidence" value="ECO:0007669"/>
    <property type="project" value="InterPro"/>
</dbReference>
<gene>
    <name evidence="3" type="ORF">D0Z70_20410</name>
</gene>
<dbReference type="InterPro" id="IPR047650">
    <property type="entry name" value="Transpos_IS110"/>
</dbReference>
<dbReference type="InterPro" id="IPR003346">
    <property type="entry name" value="Transposase_20"/>
</dbReference>
<dbReference type="EMBL" id="QVRA01000028">
    <property type="protein sequence ID" value="RJG52346.1"/>
    <property type="molecule type" value="Genomic_DNA"/>
</dbReference>
<reference evidence="3 4" key="1">
    <citation type="submission" date="2018-08" db="EMBL/GenBank/DDBJ databases">
        <title>Sphingobium sp. EO9.</title>
        <authorList>
            <person name="Park Y."/>
            <person name="Kim K.H."/>
            <person name="Jeon C.O."/>
        </authorList>
    </citation>
    <scope>NUCLEOTIDE SEQUENCE [LARGE SCALE GENOMIC DNA]</scope>
    <source>
        <strain evidence="3 4">EO9</strain>
    </source>
</reference>
<proteinExistence type="predicted"/>
<evidence type="ECO:0000313" key="4">
    <source>
        <dbReference type="Proteomes" id="UP000283469"/>
    </source>
</evidence>
<accession>A0A418YMG6</accession>
<evidence type="ECO:0000259" key="2">
    <source>
        <dbReference type="Pfam" id="PF02371"/>
    </source>
</evidence>
<feature type="domain" description="Transposase IS110-like N-terminal" evidence="1">
    <location>
        <begin position="5"/>
        <end position="150"/>
    </location>
</feature>
<protein>
    <submittedName>
        <fullName evidence="3">IS110 family transposase</fullName>
    </submittedName>
</protein>
<dbReference type="Proteomes" id="UP000283469">
    <property type="component" value="Unassembled WGS sequence"/>
</dbReference>